<dbReference type="SUPFAM" id="SSF49777">
    <property type="entry name" value="PEBP-like"/>
    <property type="match status" value="1"/>
</dbReference>
<dbReference type="GeneID" id="54285135"/>
<name>A0A6A5XYW7_9PLEO</name>
<dbReference type="PANTHER" id="PTHR11362:SF148">
    <property type="entry name" value="CARBOXYPEPTIDASE Y INHIBITOR"/>
    <property type="match status" value="1"/>
</dbReference>
<feature type="signal peptide" evidence="3">
    <location>
        <begin position="1"/>
        <end position="27"/>
    </location>
</feature>
<dbReference type="GO" id="GO:0046578">
    <property type="term" value="P:regulation of Ras protein signal transduction"/>
    <property type="evidence" value="ECO:0007669"/>
    <property type="project" value="TreeGrafter"/>
</dbReference>
<keyword evidence="5" id="KW-1185">Reference proteome</keyword>
<organism evidence="4 5">
    <name type="scientific">Aaosphaeria arxii CBS 175.79</name>
    <dbReference type="NCBI Taxonomy" id="1450172"/>
    <lineage>
        <taxon>Eukaryota</taxon>
        <taxon>Fungi</taxon>
        <taxon>Dikarya</taxon>
        <taxon>Ascomycota</taxon>
        <taxon>Pezizomycotina</taxon>
        <taxon>Dothideomycetes</taxon>
        <taxon>Pleosporomycetidae</taxon>
        <taxon>Pleosporales</taxon>
        <taxon>Pleosporales incertae sedis</taxon>
        <taxon>Aaosphaeria</taxon>
    </lineage>
</organism>
<dbReference type="InterPro" id="IPR008914">
    <property type="entry name" value="PEBP"/>
</dbReference>
<keyword evidence="2" id="KW-1133">Transmembrane helix</keyword>
<dbReference type="AlphaFoldDB" id="A0A6A5XYW7"/>
<keyword evidence="2" id="KW-0472">Membrane</keyword>
<sequence length="259" mass="26645">MKSTFVTFCSLLATVGNINVLAQTAPGFPIQVSSSSSPLGVTYGSNEVSPPGELLPRPDTLNPPNISSSALGSDERGVLLIVDSDVPRNGTRVELLHWLVSNVTVNSQSNSSGALLIPGPGEAPYWQPSPPVGDVPHAYSFILFSQPDNFSIPEQFNGVLQTRVFFNVSNFVAATGLSGRALAGNYIRVQNLTGSATTTFPPPRPTNGTNGNNSTGTQTPEPFPGGGSVVVVGGGIGGGLLMWAMIVGSLIAGIAAVGL</sequence>
<evidence type="ECO:0000256" key="2">
    <source>
        <dbReference type="SAM" id="Phobius"/>
    </source>
</evidence>
<dbReference type="CDD" id="cd00866">
    <property type="entry name" value="PEBP_euk"/>
    <property type="match status" value="1"/>
</dbReference>
<keyword evidence="2" id="KW-0812">Transmembrane</keyword>
<evidence type="ECO:0000313" key="4">
    <source>
        <dbReference type="EMBL" id="KAF2018488.1"/>
    </source>
</evidence>
<dbReference type="EMBL" id="ML978068">
    <property type="protein sequence ID" value="KAF2018488.1"/>
    <property type="molecule type" value="Genomic_DNA"/>
</dbReference>
<dbReference type="GO" id="GO:0005543">
    <property type="term" value="F:phospholipid binding"/>
    <property type="evidence" value="ECO:0007669"/>
    <property type="project" value="TreeGrafter"/>
</dbReference>
<feature type="region of interest" description="Disordered" evidence="1">
    <location>
        <begin position="194"/>
        <end position="224"/>
    </location>
</feature>
<feature type="chain" id="PRO_5025395442" evidence="3">
    <location>
        <begin position="28"/>
        <end position="259"/>
    </location>
</feature>
<dbReference type="RefSeq" id="XP_033386827.1">
    <property type="nucleotide sequence ID" value="XM_033527738.1"/>
</dbReference>
<dbReference type="OrthoDB" id="2506647at2759"/>
<dbReference type="Gene3D" id="3.90.280.10">
    <property type="entry name" value="PEBP-like"/>
    <property type="match status" value="1"/>
</dbReference>
<gene>
    <name evidence="4" type="ORF">BU24DRAFT_421472</name>
</gene>
<dbReference type="Proteomes" id="UP000799778">
    <property type="component" value="Unassembled WGS sequence"/>
</dbReference>
<accession>A0A6A5XYW7</accession>
<dbReference type="GO" id="GO:0030162">
    <property type="term" value="P:regulation of proteolysis"/>
    <property type="evidence" value="ECO:0007669"/>
    <property type="project" value="TreeGrafter"/>
</dbReference>
<keyword evidence="3" id="KW-0732">Signal</keyword>
<dbReference type="InterPro" id="IPR036610">
    <property type="entry name" value="PEBP-like_sf"/>
</dbReference>
<feature type="transmembrane region" description="Helical" evidence="2">
    <location>
        <begin position="229"/>
        <end position="257"/>
    </location>
</feature>
<dbReference type="GO" id="GO:0030414">
    <property type="term" value="F:peptidase inhibitor activity"/>
    <property type="evidence" value="ECO:0007669"/>
    <property type="project" value="TreeGrafter"/>
</dbReference>
<evidence type="ECO:0000313" key="5">
    <source>
        <dbReference type="Proteomes" id="UP000799778"/>
    </source>
</evidence>
<protein>
    <submittedName>
        <fullName evidence="4">PEBP-like protein</fullName>
    </submittedName>
</protein>
<feature type="compositionally biased region" description="Low complexity" evidence="1">
    <location>
        <begin position="206"/>
        <end position="220"/>
    </location>
</feature>
<dbReference type="Pfam" id="PF01161">
    <property type="entry name" value="PBP"/>
    <property type="match status" value="1"/>
</dbReference>
<reference evidence="4" key="1">
    <citation type="journal article" date="2020" name="Stud. Mycol.">
        <title>101 Dothideomycetes genomes: a test case for predicting lifestyles and emergence of pathogens.</title>
        <authorList>
            <person name="Haridas S."/>
            <person name="Albert R."/>
            <person name="Binder M."/>
            <person name="Bloem J."/>
            <person name="Labutti K."/>
            <person name="Salamov A."/>
            <person name="Andreopoulos B."/>
            <person name="Baker S."/>
            <person name="Barry K."/>
            <person name="Bills G."/>
            <person name="Bluhm B."/>
            <person name="Cannon C."/>
            <person name="Castanera R."/>
            <person name="Culley D."/>
            <person name="Daum C."/>
            <person name="Ezra D."/>
            <person name="Gonzalez J."/>
            <person name="Henrissat B."/>
            <person name="Kuo A."/>
            <person name="Liang C."/>
            <person name="Lipzen A."/>
            <person name="Lutzoni F."/>
            <person name="Magnuson J."/>
            <person name="Mondo S."/>
            <person name="Nolan M."/>
            <person name="Ohm R."/>
            <person name="Pangilinan J."/>
            <person name="Park H.-J."/>
            <person name="Ramirez L."/>
            <person name="Alfaro M."/>
            <person name="Sun H."/>
            <person name="Tritt A."/>
            <person name="Yoshinaga Y."/>
            <person name="Zwiers L.-H."/>
            <person name="Turgeon B."/>
            <person name="Goodwin S."/>
            <person name="Spatafora J."/>
            <person name="Crous P."/>
            <person name="Grigoriev I."/>
        </authorList>
    </citation>
    <scope>NUCLEOTIDE SEQUENCE</scope>
    <source>
        <strain evidence="4">CBS 175.79</strain>
    </source>
</reference>
<proteinExistence type="predicted"/>
<evidence type="ECO:0000256" key="3">
    <source>
        <dbReference type="SAM" id="SignalP"/>
    </source>
</evidence>
<dbReference type="PANTHER" id="PTHR11362">
    <property type="entry name" value="PHOSPHATIDYLETHANOLAMINE-BINDING PROTEIN"/>
    <property type="match status" value="1"/>
</dbReference>
<dbReference type="InterPro" id="IPR035810">
    <property type="entry name" value="PEBP_euk"/>
</dbReference>
<evidence type="ECO:0000256" key="1">
    <source>
        <dbReference type="SAM" id="MobiDB-lite"/>
    </source>
</evidence>